<dbReference type="PROSITE" id="PS51257">
    <property type="entry name" value="PROKAR_LIPOPROTEIN"/>
    <property type="match status" value="1"/>
</dbReference>
<protein>
    <recommendedName>
        <fullName evidence="4">Lipoprotein</fullName>
    </recommendedName>
</protein>
<evidence type="ECO:0000313" key="2">
    <source>
        <dbReference type="EMBL" id="MFL0267394.1"/>
    </source>
</evidence>
<proteinExistence type="predicted"/>
<accession>A0ABW8TPV7</accession>
<feature type="region of interest" description="Disordered" evidence="1">
    <location>
        <begin position="40"/>
        <end position="64"/>
    </location>
</feature>
<keyword evidence="3" id="KW-1185">Reference proteome</keyword>
<sequence>MAKQVKKLYRLLAWFFSIAIAAGTLVGCVGSKYGPPATKYGPPAAKYGPPAVSDTIDKSKGNVN</sequence>
<gene>
    <name evidence="2" type="ORF">ACJDUH_04690</name>
</gene>
<name>A0ABW8TPV7_9CLOT</name>
<evidence type="ECO:0000256" key="1">
    <source>
        <dbReference type="SAM" id="MobiDB-lite"/>
    </source>
</evidence>
<dbReference type="EMBL" id="JBJHZY010000001">
    <property type="protein sequence ID" value="MFL0267394.1"/>
    <property type="molecule type" value="Genomic_DNA"/>
</dbReference>
<dbReference type="Proteomes" id="UP001623661">
    <property type="component" value="Unassembled WGS sequence"/>
</dbReference>
<evidence type="ECO:0008006" key="4">
    <source>
        <dbReference type="Google" id="ProtNLM"/>
    </source>
</evidence>
<comment type="caution">
    <text evidence="2">The sequence shown here is derived from an EMBL/GenBank/DDBJ whole genome shotgun (WGS) entry which is preliminary data.</text>
</comment>
<reference evidence="2 3" key="1">
    <citation type="submission" date="2024-11" db="EMBL/GenBank/DDBJ databases">
        <authorList>
            <person name="Heng Y.C."/>
            <person name="Lim A.C.H."/>
            <person name="Lee J.K.Y."/>
            <person name="Kittelmann S."/>
        </authorList>
    </citation>
    <scope>NUCLEOTIDE SEQUENCE [LARGE SCALE GENOMIC DNA]</scope>
    <source>
        <strain evidence="2 3">WILCCON 0202</strain>
    </source>
</reference>
<evidence type="ECO:0000313" key="3">
    <source>
        <dbReference type="Proteomes" id="UP001623661"/>
    </source>
</evidence>
<feature type="compositionally biased region" description="Low complexity" evidence="1">
    <location>
        <begin position="40"/>
        <end position="51"/>
    </location>
</feature>
<organism evidence="2 3">
    <name type="scientific">Candidatus Clostridium radicumherbarum</name>
    <dbReference type="NCBI Taxonomy" id="3381662"/>
    <lineage>
        <taxon>Bacteria</taxon>
        <taxon>Bacillati</taxon>
        <taxon>Bacillota</taxon>
        <taxon>Clostridia</taxon>
        <taxon>Eubacteriales</taxon>
        <taxon>Clostridiaceae</taxon>
        <taxon>Clostridium</taxon>
    </lineage>
</organism>
<feature type="compositionally biased region" description="Basic and acidic residues" evidence="1">
    <location>
        <begin position="55"/>
        <end position="64"/>
    </location>
</feature>
<dbReference type="RefSeq" id="WP_406763999.1">
    <property type="nucleotide sequence ID" value="NZ_JBJHZY010000001.1"/>
</dbReference>